<evidence type="ECO:0000313" key="2">
    <source>
        <dbReference type="Proteomes" id="UP000789920"/>
    </source>
</evidence>
<keyword evidence="2" id="KW-1185">Reference proteome</keyword>
<organism evidence="1 2">
    <name type="scientific">Racocetra persica</name>
    <dbReference type="NCBI Taxonomy" id="160502"/>
    <lineage>
        <taxon>Eukaryota</taxon>
        <taxon>Fungi</taxon>
        <taxon>Fungi incertae sedis</taxon>
        <taxon>Mucoromycota</taxon>
        <taxon>Glomeromycotina</taxon>
        <taxon>Glomeromycetes</taxon>
        <taxon>Diversisporales</taxon>
        <taxon>Gigasporaceae</taxon>
        <taxon>Racocetra</taxon>
    </lineage>
</organism>
<evidence type="ECO:0000313" key="1">
    <source>
        <dbReference type="EMBL" id="CAG8765476.1"/>
    </source>
</evidence>
<gene>
    <name evidence="1" type="ORF">RPERSI_LOCUS15743</name>
</gene>
<reference evidence="1" key="1">
    <citation type="submission" date="2021-06" db="EMBL/GenBank/DDBJ databases">
        <authorList>
            <person name="Kallberg Y."/>
            <person name="Tangrot J."/>
            <person name="Rosling A."/>
        </authorList>
    </citation>
    <scope>NUCLEOTIDE SEQUENCE</scope>
    <source>
        <strain evidence="1">MA461A</strain>
    </source>
</reference>
<protein>
    <submittedName>
        <fullName evidence="1">18886_t:CDS:1</fullName>
    </submittedName>
</protein>
<dbReference type="Proteomes" id="UP000789920">
    <property type="component" value="Unassembled WGS sequence"/>
</dbReference>
<dbReference type="EMBL" id="CAJVQC010038151">
    <property type="protein sequence ID" value="CAG8765476.1"/>
    <property type="molecule type" value="Genomic_DNA"/>
</dbReference>
<proteinExistence type="predicted"/>
<comment type="caution">
    <text evidence="1">The sequence shown here is derived from an EMBL/GenBank/DDBJ whole genome shotgun (WGS) entry which is preliminary data.</text>
</comment>
<feature type="non-terminal residue" evidence="1">
    <location>
        <position position="1"/>
    </location>
</feature>
<name>A0ACA9QV10_9GLOM</name>
<accession>A0ACA9QV10</accession>
<sequence length="44" mass="4781">GSGSDNGTKVGPVYERSSEMRNRICKSEYCHKDETGSKKSAEDG</sequence>